<evidence type="ECO:0000313" key="1">
    <source>
        <dbReference type="EMBL" id="QGZ14237.1"/>
    </source>
</evidence>
<proteinExistence type="predicted"/>
<keyword evidence="2" id="KW-1185">Reference proteome</keyword>
<protein>
    <submittedName>
        <fullName evidence="1">Uncharacterized protein</fullName>
    </submittedName>
</protein>
<organism evidence="1 2">
    <name type="scientific">Rhizobium phage RL2RES</name>
    <dbReference type="NCBI Taxonomy" id="103371"/>
    <lineage>
        <taxon>Viruses</taxon>
        <taxon>Duplodnaviria</taxon>
        <taxon>Heunggongvirae</taxon>
        <taxon>Uroviricota</taxon>
        <taxon>Caudoviricetes</taxon>
        <taxon>Pootjesviridae</taxon>
        <taxon>Innesvirus</taxon>
        <taxon>Innesvirus RL2RES</taxon>
    </lineage>
</organism>
<evidence type="ECO:0000313" key="2">
    <source>
        <dbReference type="Proteomes" id="UP000433502"/>
    </source>
</evidence>
<gene>
    <name evidence="1" type="ORF">RL2RES_102</name>
</gene>
<reference evidence="1 2" key="1">
    <citation type="submission" date="2019-10" db="EMBL/GenBank/DDBJ databases">
        <title>Complete genome sequence of bacteriophage vB_RLeM_RL2RES.</title>
        <authorList>
            <person name="Gunathilake D."/>
            <person name="Bhat S."/>
            <person name="Yost C.K."/>
            <person name="Hynes M.F."/>
        </authorList>
    </citation>
    <scope>NUCLEOTIDE SEQUENCE [LARGE SCALE GENOMIC DNA]</scope>
</reference>
<dbReference type="Proteomes" id="UP000433502">
    <property type="component" value="Segment"/>
</dbReference>
<name>A0A6B9J1X0_9CAUD</name>
<accession>A0A6B9J1X0</accession>
<dbReference type="EMBL" id="MN549361">
    <property type="protein sequence ID" value="QGZ14237.1"/>
    <property type="molecule type" value="Genomic_DNA"/>
</dbReference>
<sequence>MIYGHKKIVSGFELFAQLEAEKNARVGMRHGDYNGDQLSKLQQEHARRGILGAEIVITNYGFSVRYDSGLQNWGLLASCKAKQIDGTLEAAVKFAEEWVAKDPTRRYAWIRNLEV</sequence>